<feature type="modified residue" description="Glycyl adenylate; alternate" evidence="5">
    <location>
        <position position="201"/>
    </location>
</feature>
<dbReference type="InterPro" id="IPR003749">
    <property type="entry name" value="ThiS/MoaD-like"/>
</dbReference>
<comment type="similarity">
    <text evidence="5">Belongs to the MoaD family. MOCS2A subfamily.</text>
</comment>
<keyword evidence="2 5" id="KW-0597">Phosphoprotein</keyword>
<protein>
    <recommendedName>
        <fullName evidence="5">Molybdopterin synthase sulfur carrier subunit</fullName>
    </recommendedName>
    <alternativeName>
        <fullName evidence="5">Molybdenum cofactor synthesis protein 2 small subunit</fullName>
    </alternativeName>
    <alternativeName>
        <fullName evidence="5">Molybdenum cofactor synthesis protein 2A</fullName>
        <shortName evidence="5">MOCS2A</shortName>
    </alternativeName>
    <alternativeName>
        <fullName evidence="5">Sulfur carrier protein MOCS2A</fullName>
    </alternativeName>
</protein>
<dbReference type="HAMAP" id="MF_03051">
    <property type="entry name" value="MOCS2A"/>
    <property type="match status" value="1"/>
</dbReference>
<dbReference type="InParanoid" id="A0A3Q1FEA1"/>
<keyword evidence="8" id="KW-1185">Reference proteome</keyword>
<dbReference type="GO" id="GO:1990140">
    <property type="term" value="C:molybdopterin synthase complex"/>
    <property type="evidence" value="ECO:0007669"/>
    <property type="project" value="UniProtKB-UniRule"/>
</dbReference>
<dbReference type="Gene3D" id="3.10.20.30">
    <property type="match status" value="1"/>
</dbReference>
<evidence type="ECO:0000256" key="5">
    <source>
        <dbReference type="HAMAP-Rule" id="MF_03051"/>
    </source>
</evidence>
<dbReference type="AlphaFoldDB" id="A0A3Q1FEA1"/>
<accession>A0A3Q1FEA1</accession>
<dbReference type="GeneTree" id="ENSGT00530000066485"/>
<feature type="region of interest" description="Disordered" evidence="6">
    <location>
        <begin position="48"/>
        <end position="72"/>
    </location>
</feature>
<dbReference type="GO" id="GO:1990133">
    <property type="term" value="C:molybdopterin adenylyltransferase complex"/>
    <property type="evidence" value="ECO:0007669"/>
    <property type="project" value="TreeGrafter"/>
</dbReference>
<dbReference type="STRING" id="80966.ENSAPOP00000014247"/>
<evidence type="ECO:0000256" key="3">
    <source>
        <dbReference type="ARBA" id="ARBA00022741"/>
    </source>
</evidence>
<evidence type="ECO:0000313" key="7">
    <source>
        <dbReference type="Ensembl" id="ENSAPOP00000014247.1"/>
    </source>
</evidence>
<feature type="modified residue" description="1-thioglycine; alternate" evidence="5">
    <location>
        <position position="201"/>
    </location>
</feature>
<comment type="miscellaneous">
    <text evidence="5">This protein is produced by a bicistronic gene which also produces the large subunit (MOCS2B).</text>
</comment>
<dbReference type="InterPro" id="IPR028887">
    <property type="entry name" value="MOCS2A_euk"/>
</dbReference>
<dbReference type="InterPro" id="IPR044672">
    <property type="entry name" value="MOCS2A"/>
</dbReference>
<dbReference type="PANTHER" id="PTHR33359:SF1">
    <property type="entry name" value="MOLYBDOPTERIN SYNTHASE SULFUR CARRIER SUBUNIT"/>
    <property type="match status" value="1"/>
</dbReference>
<keyword evidence="4 5" id="KW-0501">Molybdenum cofactor biosynthesis</keyword>
<dbReference type="GO" id="GO:0000166">
    <property type="term" value="F:nucleotide binding"/>
    <property type="evidence" value="ECO:0007669"/>
    <property type="project" value="UniProtKB-KW"/>
</dbReference>
<dbReference type="Proteomes" id="UP000257200">
    <property type="component" value="Unplaced"/>
</dbReference>
<keyword evidence="3 5" id="KW-0547">Nucleotide-binding</keyword>
<comment type="pathway">
    <text evidence="5">Cofactor biosynthesis; molybdopterin biosynthesis.</text>
</comment>
<evidence type="ECO:0000313" key="8">
    <source>
        <dbReference type="Proteomes" id="UP000257200"/>
    </source>
</evidence>
<dbReference type="SUPFAM" id="SSF54285">
    <property type="entry name" value="MoaD/ThiS"/>
    <property type="match status" value="1"/>
</dbReference>
<evidence type="ECO:0000256" key="1">
    <source>
        <dbReference type="ARBA" id="ARBA00022490"/>
    </source>
</evidence>
<dbReference type="PANTHER" id="PTHR33359">
    <property type="entry name" value="MOLYBDOPTERIN SYNTHASE SULFUR CARRIER SUBUNIT"/>
    <property type="match status" value="1"/>
</dbReference>
<evidence type="ECO:0000256" key="2">
    <source>
        <dbReference type="ARBA" id="ARBA00022553"/>
    </source>
</evidence>
<dbReference type="InterPro" id="IPR012675">
    <property type="entry name" value="Beta-grasp_dom_sf"/>
</dbReference>
<dbReference type="GO" id="GO:0030366">
    <property type="term" value="F:molybdopterin synthase activity"/>
    <property type="evidence" value="ECO:0007669"/>
    <property type="project" value="UniProtKB-UniRule"/>
</dbReference>
<sequence>GCSFPLKITAYRTPTHTDQYLLWTSEHPAAHELSAVRTLYERTAIITEEQDRRQEEPDIQQASTHRQNRRWATNKGIQQEALLSDNKSCSRRRSRSQSERRRKCLGEWSIRCSFMTAQVLVLYFAKSAELTGRKEEELPDVPTPISSGDLWRLLLRRHPRLSALQHHVVLAVRQQYVAVGDQVVTLADGDEVAVVPPLSGG</sequence>
<name>A0A3Q1FEA1_9TELE</name>
<comment type="subcellular location">
    <subcellularLocation>
        <location evidence="5">Cytoplasm</location>
        <location evidence="5">Cytosol</location>
    </subcellularLocation>
</comment>
<dbReference type="Pfam" id="PF02597">
    <property type="entry name" value="ThiS"/>
    <property type="match status" value="1"/>
</dbReference>
<dbReference type="Ensembl" id="ENSAPOT00000032748.1">
    <property type="protein sequence ID" value="ENSAPOP00000014247.1"/>
    <property type="gene ID" value="ENSAPOG00000017109.1"/>
</dbReference>
<reference evidence="7" key="2">
    <citation type="submission" date="2025-09" db="UniProtKB">
        <authorList>
            <consortium name="Ensembl"/>
        </authorList>
    </citation>
    <scope>IDENTIFICATION</scope>
</reference>
<comment type="subunit">
    <text evidence="5">Heterotetramer; composed of 2 small (MOCS2A) and 2 large (MOCS2B) subunits.</text>
</comment>
<evidence type="ECO:0000256" key="6">
    <source>
        <dbReference type="SAM" id="MobiDB-lite"/>
    </source>
</evidence>
<dbReference type="CDD" id="cd00754">
    <property type="entry name" value="Ubl_MoaD"/>
    <property type="match status" value="1"/>
</dbReference>
<dbReference type="GO" id="GO:0006777">
    <property type="term" value="P:Mo-molybdopterin cofactor biosynthetic process"/>
    <property type="evidence" value="ECO:0007669"/>
    <property type="project" value="UniProtKB-UniRule"/>
</dbReference>
<comment type="PTM">
    <text evidence="5">C-terminal thiocarboxylation occurs in 2 steps, it is first acyl-adenylated (-COAMP) via the hesA/moeB/thiF part of MOCS3, then thiocarboxylated (-COSH) via the rhodanese domain of MOCS3.</text>
</comment>
<gene>
    <name evidence="5" type="primary">MOCS2</name>
</gene>
<proteinExistence type="inferred from homology"/>
<comment type="function">
    <text evidence="5">Acts as a sulfur carrier required for molybdopterin biosynthesis. Component of the molybdopterin synthase complex that catalyzes the conversion of precursor Z into molybdopterin by mediating the incorporation of 2 sulfur atoms into precursor Z to generate a dithiolene group. In the complex, serves as sulfur donor by being thiocarboxylated (-COSH) at its C-terminus by MOCS3. After interaction with MOCS2B, the sulfur is then transferred to precursor Z to form molybdopterin.</text>
</comment>
<dbReference type="InterPro" id="IPR016155">
    <property type="entry name" value="Mopterin_synth/thiamin_S_b"/>
</dbReference>
<organism evidence="7 8">
    <name type="scientific">Acanthochromis polyacanthus</name>
    <name type="common">spiny chromis</name>
    <dbReference type="NCBI Taxonomy" id="80966"/>
    <lineage>
        <taxon>Eukaryota</taxon>
        <taxon>Metazoa</taxon>
        <taxon>Chordata</taxon>
        <taxon>Craniata</taxon>
        <taxon>Vertebrata</taxon>
        <taxon>Euteleostomi</taxon>
        <taxon>Actinopterygii</taxon>
        <taxon>Neopterygii</taxon>
        <taxon>Teleostei</taxon>
        <taxon>Neoteleostei</taxon>
        <taxon>Acanthomorphata</taxon>
        <taxon>Ovalentaria</taxon>
        <taxon>Pomacentridae</taxon>
        <taxon>Acanthochromis</taxon>
    </lineage>
</organism>
<keyword evidence="1 5" id="KW-0963">Cytoplasm</keyword>
<dbReference type="UniPathway" id="UPA00344"/>
<reference evidence="7" key="1">
    <citation type="submission" date="2025-08" db="UniProtKB">
        <authorList>
            <consortium name="Ensembl"/>
        </authorList>
    </citation>
    <scope>IDENTIFICATION</scope>
</reference>
<evidence type="ECO:0000256" key="4">
    <source>
        <dbReference type="ARBA" id="ARBA00023150"/>
    </source>
</evidence>